<evidence type="ECO:0000313" key="5">
    <source>
        <dbReference type="Proteomes" id="UP000184222"/>
    </source>
</evidence>
<proteinExistence type="predicted"/>
<name>A0A1L4BQB2_9GAMM</name>
<feature type="transmembrane region" description="Helical" evidence="1">
    <location>
        <begin position="402"/>
        <end position="422"/>
    </location>
</feature>
<organism evidence="4 5">
    <name type="scientific">Francisella uliginis</name>
    <dbReference type="NCBI Taxonomy" id="573570"/>
    <lineage>
        <taxon>Bacteria</taxon>
        <taxon>Pseudomonadati</taxon>
        <taxon>Pseudomonadota</taxon>
        <taxon>Gammaproteobacteria</taxon>
        <taxon>Thiotrichales</taxon>
        <taxon>Francisellaceae</taxon>
        <taxon>Francisella</taxon>
    </lineage>
</organism>
<accession>A0A1L4BQB2</accession>
<feature type="domain" description="DUF7939" evidence="3">
    <location>
        <begin position="448"/>
        <end position="525"/>
    </location>
</feature>
<evidence type="ECO:0000313" key="4">
    <source>
        <dbReference type="EMBL" id="API86035.1"/>
    </source>
</evidence>
<dbReference type="AlphaFoldDB" id="A0A1L4BQB2"/>
<dbReference type="InterPro" id="IPR025738">
    <property type="entry name" value="BatD"/>
</dbReference>
<dbReference type="RefSeq" id="WP_072711235.1">
    <property type="nucleotide sequence ID" value="NZ_CP016796.1"/>
</dbReference>
<feature type="chain" id="PRO_5012701806" evidence="2">
    <location>
        <begin position="25"/>
        <end position="539"/>
    </location>
</feature>
<dbReference type="PANTHER" id="PTHR40940">
    <property type="entry name" value="PROTEIN BATD-RELATED"/>
    <property type="match status" value="1"/>
</dbReference>
<dbReference type="InterPro" id="IPR057699">
    <property type="entry name" value="DUF7939"/>
</dbReference>
<feature type="signal peptide" evidence="2">
    <location>
        <begin position="1"/>
        <end position="24"/>
    </location>
</feature>
<evidence type="ECO:0000256" key="1">
    <source>
        <dbReference type="SAM" id="Phobius"/>
    </source>
</evidence>
<gene>
    <name evidence="4" type="ORF">F7310_01085</name>
</gene>
<keyword evidence="5" id="KW-1185">Reference proteome</keyword>
<dbReference type="OrthoDB" id="5293418at2"/>
<dbReference type="STRING" id="573570.F7310_01085"/>
<keyword evidence="2" id="KW-0732">Signal</keyword>
<keyword evidence="1" id="KW-0472">Membrane</keyword>
<dbReference type="Proteomes" id="UP000184222">
    <property type="component" value="Chromosome"/>
</dbReference>
<evidence type="ECO:0000259" key="3">
    <source>
        <dbReference type="Pfam" id="PF25607"/>
    </source>
</evidence>
<keyword evidence="1" id="KW-0812">Transmembrane</keyword>
<evidence type="ECO:0000256" key="2">
    <source>
        <dbReference type="SAM" id="SignalP"/>
    </source>
</evidence>
<dbReference type="PANTHER" id="PTHR40940:SF1">
    <property type="entry name" value="PROTEIN BATD"/>
    <property type="match status" value="1"/>
</dbReference>
<protein>
    <submittedName>
        <fullName evidence="4">Aerotolerance protein BatD</fullName>
    </submittedName>
</protein>
<reference evidence="4 5" key="1">
    <citation type="journal article" date="2016" name="Appl. Environ. Microbiol.">
        <title>Whole genome relationships among Francisella bacteria of diverse origin define new species and provide specific regions for detection.</title>
        <authorList>
            <person name="Challacombe J.F."/>
            <person name="Petersen J.M."/>
            <person name="Gallegos-Graves V."/>
            <person name="Hodge D."/>
            <person name="Pillai S."/>
            <person name="Kuske C.R."/>
        </authorList>
    </citation>
    <scope>NUCLEOTIDE SEQUENCE [LARGE SCALE GENOMIC DNA]</scope>
    <source>
        <strain evidence="5">TX07-7310</strain>
    </source>
</reference>
<dbReference type="Pfam" id="PF25607">
    <property type="entry name" value="DUF7939"/>
    <property type="match status" value="1"/>
</dbReference>
<dbReference type="EMBL" id="CP016796">
    <property type="protein sequence ID" value="API86035.1"/>
    <property type="molecule type" value="Genomic_DNA"/>
</dbReference>
<dbReference type="KEGG" id="frx:F7310_01085"/>
<keyword evidence="1" id="KW-1133">Transmembrane helix</keyword>
<dbReference type="Pfam" id="PF13584">
    <property type="entry name" value="BatD"/>
    <property type="match status" value="1"/>
</dbReference>
<sequence>MKAKLFKLISIFTLSIMVVSISYANVSATISRNHIEKGETFELVLHLDSFSTQPNLDVLDKDFTVYNTSTSSKTTVINGKRESHFEMIVTLMPNKAGNLTIPAIKVGNQATKPIKIEVDKELSNEEQSKYQDLFAIGTLDTNQTYVNVPVLYTLRIYTSRPILSLQPKPFDIKKSDIKTTNHRKTYQKSINGKLYDVVEESFLIIPNTTGEIKIPAIVLQATIPNAFGQLGSRRKYFSTKAKILNVKPVPNDISIKDWFPASEVKISDNWSQDKSVKEGQLLTRTVKVKAEGVLSSDIPNLEFKSSDAFNVYPEKPELQDIEKGGHLTGVATYKIGYMPIKKGKATVPPVKLKWYDVDTHSSKIASLAAKTFDVQKGNMPSNLVSNNNSSPQVVEKIVQDPFWRDIAIAFIVLWVLTLILLIKIRYTKKAVQVVDDLASESVDKSTGIKEIKKACSSKDNIELQKAIISWANTKSDKHIFSLLEVARIFPELEQILKDLNGAIYAKKDFNQYKELLELIKEVKKTKKNKSGNLVKKLYE</sequence>